<reference evidence="2" key="1">
    <citation type="submission" date="2021-12" db="EMBL/GenBank/DDBJ databases">
        <authorList>
            <person name="Zaccaron A."/>
            <person name="Stergiopoulos I."/>
        </authorList>
    </citation>
    <scope>NUCLEOTIDE SEQUENCE</scope>
    <source>
        <strain evidence="2">Race5_Kim</strain>
    </source>
</reference>
<keyword evidence="3" id="KW-1185">Reference proteome</keyword>
<reference evidence="2" key="2">
    <citation type="journal article" date="2022" name="Microb. Genom.">
        <title>A chromosome-scale genome assembly of the tomato pathogen Cladosporium fulvum reveals a compartmentalized genome architecture and the presence of a dispensable chromosome.</title>
        <authorList>
            <person name="Zaccaron A.Z."/>
            <person name="Chen L.H."/>
            <person name="Samaras A."/>
            <person name="Stergiopoulos I."/>
        </authorList>
    </citation>
    <scope>NUCLEOTIDE SEQUENCE</scope>
    <source>
        <strain evidence="2">Race5_Kim</strain>
    </source>
</reference>
<dbReference type="KEGG" id="ffu:CLAFUR5_11609"/>
<proteinExistence type="predicted"/>
<dbReference type="PANTHER" id="PTHR47843">
    <property type="entry name" value="BTB DOMAIN-CONTAINING PROTEIN-RELATED"/>
    <property type="match status" value="1"/>
</dbReference>
<accession>A0A9Q8PE13</accession>
<dbReference type="AlphaFoldDB" id="A0A9Q8PE13"/>
<dbReference type="Gene3D" id="3.30.710.10">
    <property type="entry name" value="Potassium Channel Kv1.1, Chain A"/>
    <property type="match status" value="1"/>
</dbReference>
<dbReference type="Pfam" id="PF00651">
    <property type="entry name" value="BTB"/>
    <property type="match status" value="1"/>
</dbReference>
<feature type="domain" description="BTB" evidence="1">
    <location>
        <begin position="45"/>
        <end position="112"/>
    </location>
</feature>
<sequence length="194" mass="21976">MDNFDRAAETQYTMNGLLRYELWQLLAQTQYADYNGSFYKTGAFSDVTVTCGGHAFPCHKMVLVTRSEWFFQACAGRFREANSRIIVLQEDDRELVGAMLYFCYALDYDQPSADLPAVLFHVRMFALAEKYSVYGLTCLAADKFKKEAKNGADKAVLAEVVREAYDTISDEEGMFGRAIMEIMGHELETINLDG</sequence>
<dbReference type="PANTHER" id="PTHR47843:SF5">
    <property type="entry name" value="BTB_POZ DOMAIN PROTEIN"/>
    <property type="match status" value="1"/>
</dbReference>
<dbReference type="InterPro" id="IPR000210">
    <property type="entry name" value="BTB/POZ_dom"/>
</dbReference>
<name>A0A9Q8PE13_PASFU</name>
<dbReference type="InterPro" id="IPR011333">
    <property type="entry name" value="SKP1/BTB/POZ_sf"/>
</dbReference>
<dbReference type="SMART" id="SM00225">
    <property type="entry name" value="BTB"/>
    <property type="match status" value="1"/>
</dbReference>
<protein>
    <recommendedName>
        <fullName evidence="1">BTB domain-containing protein</fullName>
    </recommendedName>
</protein>
<dbReference type="EMBL" id="CP090170">
    <property type="protein sequence ID" value="UJO20702.1"/>
    <property type="molecule type" value="Genomic_DNA"/>
</dbReference>
<evidence type="ECO:0000313" key="3">
    <source>
        <dbReference type="Proteomes" id="UP000756132"/>
    </source>
</evidence>
<evidence type="ECO:0000313" key="2">
    <source>
        <dbReference type="EMBL" id="UJO20702.1"/>
    </source>
</evidence>
<gene>
    <name evidence="2" type="ORF">CLAFUR5_11609</name>
</gene>
<dbReference type="SUPFAM" id="SSF54695">
    <property type="entry name" value="POZ domain"/>
    <property type="match status" value="1"/>
</dbReference>
<dbReference type="CDD" id="cd18186">
    <property type="entry name" value="BTB_POZ_ZBTB_KLHL-like"/>
    <property type="match status" value="1"/>
</dbReference>
<evidence type="ECO:0000259" key="1">
    <source>
        <dbReference type="PROSITE" id="PS50097"/>
    </source>
</evidence>
<dbReference type="OrthoDB" id="6359816at2759"/>
<dbReference type="PROSITE" id="PS50097">
    <property type="entry name" value="BTB"/>
    <property type="match status" value="1"/>
</dbReference>
<organism evidence="2 3">
    <name type="scientific">Passalora fulva</name>
    <name type="common">Tomato leaf mold</name>
    <name type="synonym">Cladosporium fulvum</name>
    <dbReference type="NCBI Taxonomy" id="5499"/>
    <lineage>
        <taxon>Eukaryota</taxon>
        <taxon>Fungi</taxon>
        <taxon>Dikarya</taxon>
        <taxon>Ascomycota</taxon>
        <taxon>Pezizomycotina</taxon>
        <taxon>Dothideomycetes</taxon>
        <taxon>Dothideomycetidae</taxon>
        <taxon>Mycosphaerellales</taxon>
        <taxon>Mycosphaerellaceae</taxon>
        <taxon>Fulvia</taxon>
    </lineage>
</organism>
<dbReference type="GeneID" id="71991487"/>
<dbReference type="Proteomes" id="UP000756132">
    <property type="component" value="Chromosome 8"/>
</dbReference>
<dbReference type="RefSeq" id="XP_047765068.1">
    <property type="nucleotide sequence ID" value="XM_047910757.1"/>
</dbReference>